<dbReference type="KEGG" id="cmt:CCM_09585"/>
<keyword evidence="2" id="KW-1185">Reference proteome</keyword>
<name>G3JUU4_CORMM</name>
<protein>
    <submittedName>
        <fullName evidence="1">Uncharacterized protein</fullName>
    </submittedName>
</protein>
<dbReference type="RefSeq" id="XP_006674781.1">
    <property type="nucleotide sequence ID" value="XM_006674718.1"/>
</dbReference>
<proteinExistence type="predicted"/>
<sequence>MVPGQYLDRLFGARKGRRRTTNPRVGDPLHGSKQSENELGLLHAIKCQVLAIIRITVLSSGRHTDRRLVTGSWLGMRGELGFVPTAIRYPKLFLDYVDSWLDPPSFAICHGPLRRSLSYDGVV</sequence>
<evidence type="ECO:0000313" key="2">
    <source>
        <dbReference type="Proteomes" id="UP000001610"/>
    </source>
</evidence>
<dbReference type="VEuPathDB" id="FungiDB:CCM_09585"/>
<evidence type="ECO:0000313" key="1">
    <source>
        <dbReference type="EMBL" id="EGX87624.1"/>
    </source>
</evidence>
<accession>G3JUU4</accession>
<organism evidence="1 2">
    <name type="scientific">Cordyceps militaris (strain CM01)</name>
    <name type="common">Caterpillar fungus</name>
    <dbReference type="NCBI Taxonomy" id="983644"/>
    <lineage>
        <taxon>Eukaryota</taxon>
        <taxon>Fungi</taxon>
        <taxon>Dikarya</taxon>
        <taxon>Ascomycota</taxon>
        <taxon>Pezizomycotina</taxon>
        <taxon>Sordariomycetes</taxon>
        <taxon>Hypocreomycetidae</taxon>
        <taxon>Hypocreales</taxon>
        <taxon>Cordycipitaceae</taxon>
        <taxon>Cordyceps</taxon>
    </lineage>
</organism>
<dbReference type="HOGENOM" id="CLU_2015166_0_0_1"/>
<reference evidence="1 2" key="1">
    <citation type="journal article" date="2011" name="Genome Biol.">
        <title>Genome sequence of the insect pathogenic fungus Cordyceps militaris, a valued traditional Chinese medicine.</title>
        <authorList>
            <person name="Zheng P."/>
            <person name="Xia Y."/>
            <person name="Xiao G."/>
            <person name="Xiong C."/>
            <person name="Hu X."/>
            <person name="Zhang S."/>
            <person name="Zheng H."/>
            <person name="Huang Y."/>
            <person name="Zhou Y."/>
            <person name="Wang S."/>
            <person name="Zhao G.P."/>
            <person name="Liu X."/>
            <person name="St Leger R.J."/>
            <person name="Wang C."/>
        </authorList>
    </citation>
    <scope>NUCLEOTIDE SEQUENCE [LARGE SCALE GENOMIC DNA]</scope>
    <source>
        <strain evidence="1 2">CM01</strain>
    </source>
</reference>
<dbReference type="EMBL" id="JH126408">
    <property type="protein sequence ID" value="EGX87624.1"/>
    <property type="molecule type" value="Genomic_DNA"/>
</dbReference>
<dbReference type="GeneID" id="18171587"/>
<dbReference type="InParanoid" id="G3JUU4"/>
<dbReference type="Proteomes" id="UP000001610">
    <property type="component" value="Unassembled WGS sequence"/>
</dbReference>
<dbReference type="AlphaFoldDB" id="G3JUU4"/>
<gene>
    <name evidence="1" type="ORF">CCM_09585</name>
</gene>